<dbReference type="EMBL" id="JBHSLV010000016">
    <property type="protein sequence ID" value="MFC5392719.1"/>
    <property type="molecule type" value="Genomic_DNA"/>
</dbReference>
<keyword evidence="3" id="KW-1185">Reference proteome</keyword>
<dbReference type="Proteomes" id="UP001596104">
    <property type="component" value="Unassembled WGS sequence"/>
</dbReference>
<dbReference type="CDD" id="cd07814">
    <property type="entry name" value="SRPBCC_CalC_Aha1-like"/>
    <property type="match status" value="1"/>
</dbReference>
<evidence type="ECO:0000256" key="1">
    <source>
        <dbReference type="SAM" id="MobiDB-lite"/>
    </source>
</evidence>
<evidence type="ECO:0000313" key="2">
    <source>
        <dbReference type="EMBL" id="MFC5392719.1"/>
    </source>
</evidence>
<comment type="caution">
    <text evidence="2">The sequence shown here is derived from an EMBL/GenBank/DDBJ whole genome shotgun (WGS) entry which is preliminary data.</text>
</comment>
<evidence type="ECO:0000313" key="3">
    <source>
        <dbReference type="Proteomes" id="UP001596104"/>
    </source>
</evidence>
<name>A0ABW0HBU3_9HYPH</name>
<dbReference type="Gene3D" id="3.30.530.20">
    <property type="match status" value="1"/>
</dbReference>
<proteinExistence type="predicted"/>
<reference evidence="3" key="1">
    <citation type="journal article" date="2019" name="Int. J. Syst. Evol. Microbiol.">
        <title>The Global Catalogue of Microorganisms (GCM) 10K type strain sequencing project: providing services to taxonomists for standard genome sequencing and annotation.</title>
        <authorList>
            <consortium name="The Broad Institute Genomics Platform"/>
            <consortium name="The Broad Institute Genome Sequencing Center for Infectious Disease"/>
            <person name="Wu L."/>
            <person name="Ma J."/>
        </authorList>
    </citation>
    <scope>NUCLEOTIDE SEQUENCE [LARGE SCALE GENOMIC DNA]</scope>
    <source>
        <strain evidence="3">CGMCC 1.16326</strain>
    </source>
</reference>
<dbReference type="InterPro" id="IPR023393">
    <property type="entry name" value="START-like_dom_sf"/>
</dbReference>
<dbReference type="RefSeq" id="WP_291678329.1">
    <property type="nucleotide sequence ID" value="NZ_JBHSLV010000016.1"/>
</dbReference>
<sequence length="114" mass="12872">MSESDTQDRAKQLVFEYQLDAPPEKVWRALSIPAFRERWLPAEVEAISSVQGEEVRYRLREEEPPFLESVVTFQLAPNEGGTELRIIHSLTDARLAGQPPAPANSNQPKMLRAA</sequence>
<protein>
    <submittedName>
        <fullName evidence="2">SRPBCC domain-containing protein</fullName>
    </submittedName>
</protein>
<accession>A0ABW0HBU3</accession>
<organism evidence="2 3">
    <name type="scientific">Bosea vestrisii</name>
    <dbReference type="NCBI Taxonomy" id="151416"/>
    <lineage>
        <taxon>Bacteria</taxon>
        <taxon>Pseudomonadati</taxon>
        <taxon>Pseudomonadota</taxon>
        <taxon>Alphaproteobacteria</taxon>
        <taxon>Hyphomicrobiales</taxon>
        <taxon>Boseaceae</taxon>
        <taxon>Bosea</taxon>
    </lineage>
</organism>
<gene>
    <name evidence="2" type="ORF">ACFPPC_08740</name>
</gene>
<dbReference type="SUPFAM" id="SSF55961">
    <property type="entry name" value="Bet v1-like"/>
    <property type="match status" value="1"/>
</dbReference>
<feature type="region of interest" description="Disordered" evidence="1">
    <location>
        <begin position="95"/>
        <end position="114"/>
    </location>
</feature>